<organism evidence="1 2">
    <name type="scientific">Nonlabens ponticola</name>
    <dbReference type="NCBI Taxonomy" id="2496866"/>
    <lineage>
        <taxon>Bacteria</taxon>
        <taxon>Pseudomonadati</taxon>
        <taxon>Bacteroidota</taxon>
        <taxon>Flavobacteriia</taxon>
        <taxon>Flavobacteriales</taxon>
        <taxon>Flavobacteriaceae</taxon>
        <taxon>Nonlabens</taxon>
    </lineage>
</organism>
<dbReference type="KEGG" id="noj:EJ995_09865"/>
<dbReference type="OrthoDB" id="129527at2"/>
<dbReference type="EMBL" id="CP034549">
    <property type="protein sequence ID" value="AZQ44535.1"/>
    <property type="molecule type" value="Genomic_DNA"/>
</dbReference>
<name>A0A3S9MZ54_9FLAO</name>
<dbReference type="InterPro" id="IPR032577">
    <property type="entry name" value="DUF4920"/>
</dbReference>
<evidence type="ECO:0000313" key="1">
    <source>
        <dbReference type="EMBL" id="AZQ44535.1"/>
    </source>
</evidence>
<evidence type="ECO:0000313" key="2">
    <source>
        <dbReference type="Proteomes" id="UP000279600"/>
    </source>
</evidence>
<protein>
    <submittedName>
        <fullName evidence="1">DUF4920 domain-containing protein</fullName>
    </submittedName>
</protein>
<accession>A0A3S9MZ54</accession>
<proteinExistence type="predicted"/>
<keyword evidence="2" id="KW-1185">Reference proteome</keyword>
<dbReference type="PROSITE" id="PS51257">
    <property type="entry name" value="PROKAR_LIPOPROTEIN"/>
    <property type="match status" value="1"/>
</dbReference>
<gene>
    <name evidence="1" type="ORF">EJ995_09865</name>
</gene>
<dbReference type="RefSeq" id="WP_126448068.1">
    <property type="nucleotide sequence ID" value="NZ_CP034549.1"/>
</dbReference>
<dbReference type="Pfam" id="PF16267">
    <property type="entry name" value="DUF4920"/>
    <property type="match status" value="1"/>
</dbReference>
<sequence length="185" mass="20902">MKYFITLFIVAIAITSCRNESEQEEMPAVNDEQVEEVAYLSYGDEIDDETVMTSAELMDVYELLKPADTVQVKVKTIVNEVCAKKGCWIKIPLENGQEARVTFKDYGFFLPRDSQGKEVVLNGKIYKSITPMEDLKHYAMDAKKSQEEIDAITEDEVTLAFEADGALVESYENPDVFTPETQTAE</sequence>
<dbReference type="Proteomes" id="UP000279600">
    <property type="component" value="Chromosome"/>
</dbReference>
<dbReference type="AlphaFoldDB" id="A0A3S9MZ54"/>
<reference evidence="1 2" key="1">
    <citation type="submission" date="2018-12" db="EMBL/GenBank/DDBJ databases">
        <title>Complete genome of Nonlabens sp. MJ115.</title>
        <authorList>
            <person name="Choi H.S."/>
            <person name="Jung J."/>
        </authorList>
    </citation>
    <scope>NUCLEOTIDE SEQUENCE [LARGE SCALE GENOMIC DNA]</scope>
    <source>
        <strain evidence="1 2">MJ115</strain>
    </source>
</reference>